<evidence type="ECO:0000313" key="2">
    <source>
        <dbReference type="EMBL" id="KAF3555420.1"/>
    </source>
</evidence>
<accession>A0A8S9QZ55</accession>
<proteinExistence type="predicted"/>
<dbReference type="AlphaFoldDB" id="A0A8S9QZ55"/>
<organism evidence="2 3">
    <name type="scientific">Brassica cretica</name>
    <name type="common">Mustard</name>
    <dbReference type="NCBI Taxonomy" id="69181"/>
    <lineage>
        <taxon>Eukaryota</taxon>
        <taxon>Viridiplantae</taxon>
        <taxon>Streptophyta</taxon>
        <taxon>Embryophyta</taxon>
        <taxon>Tracheophyta</taxon>
        <taxon>Spermatophyta</taxon>
        <taxon>Magnoliopsida</taxon>
        <taxon>eudicotyledons</taxon>
        <taxon>Gunneridae</taxon>
        <taxon>Pentapetalae</taxon>
        <taxon>rosids</taxon>
        <taxon>malvids</taxon>
        <taxon>Brassicales</taxon>
        <taxon>Brassicaceae</taxon>
        <taxon>Brassiceae</taxon>
        <taxon>Brassica</taxon>
    </lineage>
</organism>
<name>A0A8S9QZ55_BRACR</name>
<feature type="region of interest" description="Disordered" evidence="1">
    <location>
        <begin position="243"/>
        <end position="262"/>
    </location>
</feature>
<sequence>MRGSSKLTIELVRGQHLESTIDRCTLCAIDPQGSVQSQAGLKPKSRHKCIPSSTRSNKENSLIFSDPALLEHTIRKEKRSTSIDTNICSSTDTSQKKSTDTPNLSSDCCELPPTDTSNRISIDIHSRDMVATLILERDENGDLHDQERHLRNAACQRLDDRRAEGDFDVEISMSFGGSHWCCLTPRDDHRSMEWDEHRSTSDVQFRSTESAASCETVNIMTHEEFAAKHPNQPKPFIANIDRDSEQTADRQRDSTNDRQSTSVIDRRAPLFYRV</sequence>
<dbReference type="Proteomes" id="UP000712600">
    <property type="component" value="Unassembled WGS sequence"/>
</dbReference>
<comment type="caution">
    <text evidence="2">The sequence shown here is derived from an EMBL/GenBank/DDBJ whole genome shotgun (WGS) entry which is preliminary data.</text>
</comment>
<reference evidence="2" key="1">
    <citation type="submission" date="2019-12" db="EMBL/GenBank/DDBJ databases">
        <title>Genome sequencing and annotation of Brassica cretica.</title>
        <authorList>
            <person name="Studholme D.J."/>
            <person name="Sarris P."/>
        </authorList>
    </citation>
    <scope>NUCLEOTIDE SEQUENCE</scope>
    <source>
        <strain evidence="2">PFS-109/04</strain>
        <tissue evidence="2">Leaf</tissue>
    </source>
</reference>
<gene>
    <name evidence="2" type="ORF">F2Q69_00013576</name>
</gene>
<protein>
    <submittedName>
        <fullName evidence="2">Uncharacterized protein</fullName>
    </submittedName>
</protein>
<evidence type="ECO:0000256" key="1">
    <source>
        <dbReference type="SAM" id="MobiDB-lite"/>
    </source>
</evidence>
<dbReference type="EMBL" id="QGKX02000996">
    <property type="protein sequence ID" value="KAF3555420.1"/>
    <property type="molecule type" value="Genomic_DNA"/>
</dbReference>
<feature type="compositionally biased region" description="Basic and acidic residues" evidence="1">
    <location>
        <begin position="243"/>
        <end position="256"/>
    </location>
</feature>
<feature type="region of interest" description="Disordered" evidence="1">
    <location>
        <begin position="85"/>
        <end position="110"/>
    </location>
</feature>
<feature type="region of interest" description="Disordered" evidence="1">
    <location>
        <begin position="35"/>
        <end position="57"/>
    </location>
</feature>
<evidence type="ECO:0000313" key="3">
    <source>
        <dbReference type="Proteomes" id="UP000712600"/>
    </source>
</evidence>